<evidence type="ECO:0000313" key="3">
    <source>
        <dbReference type="EMBL" id="MBW0526667.1"/>
    </source>
</evidence>
<dbReference type="SUPFAM" id="SSF53098">
    <property type="entry name" value="Ribonuclease H-like"/>
    <property type="match status" value="1"/>
</dbReference>
<dbReference type="InterPro" id="IPR016197">
    <property type="entry name" value="Chromo-like_dom_sf"/>
</dbReference>
<dbReference type="Gene3D" id="2.40.50.40">
    <property type="match status" value="1"/>
</dbReference>
<organism evidence="3 4">
    <name type="scientific">Austropuccinia psidii MF-1</name>
    <dbReference type="NCBI Taxonomy" id="1389203"/>
    <lineage>
        <taxon>Eukaryota</taxon>
        <taxon>Fungi</taxon>
        <taxon>Dikarya</taxon>
        <taxon>Basidiomycota</taxon>
        <taxon>Pucciniomycotina</taxon>
        <taxon>Pucciniomycetes</taxon>
        <taxon>Pucciniales</taxon>
        <taxon>Sphaerophragmiaceae</taxon>
        <taxon>Austropuccinia</taxon>
    </lineage>
</organism>
<dbReference type="InterPro" id="IPR041588">
    <property type="entry name" value="Integrase_H2C2"/>
</dbReference>
<proteinExistence type="predicted"/>
<feature type="domain" description="Integrase catalytic" evidence="2">
    <location>
        <begin position="123"/>
        <end position="290"/>
    </location>
</feature>
<evidence type="ECO:0000313" key="4">
    <source>
        <dbReference type="Proteomes" id="UP000765509"/>
    </source>
</evidence>
<protein>
    <recommendedName>
        <fullName evidence="2">Integrase catalytic domain-containing protein</fullName>
    </recommendedName>
</protein>
<dbReference type="AlphaFoldDB" id="A0A9Q3EZ14"/>
<dbReference type="SUPFAM" id="SSF54160">
    <property type="entry name" value="Chromo domain-like"/>
    <property type="match status" value="1"/>
</dbReference>
<comment type="caution">
    <text evidence="3">The sequence shown here is derived from an EMBL/GenBank/DDBJ whole genome shotgun (WGS) entry which is preliminary data.</text>
</comment>
<dbReference type="PANTHER" id="PTHR37984:SF5">
    <property type="entry name" value="PROTEIN NYNRIN-LIKE"/>
    <property type="match status" value="1"/>
</dbReference>
<keyword evidence="4" id="KW-1185">Reference proteome</keyword>
<sequence>MFQFLQQKYRSPELKFQLEGPWLRAYKDNKFFLIDGLLYHREKHTSAPTVIERDHISLILQEFNDCPYMGHKNEYRTKERVASTAWWPKWEQELSEYIKICERCWKANRKHGKKYWLLQHIEEPKHPWETINMDWVTVLVPGGSEAFLLVVDRFSKSVRCLPCHKEDTEMDTALLFWNIIISTCGVPKIIISERDPEFTSKFWTNLYDILGTKLAFSTAYHPQTDGLSERMIQSMEDIIRRFCAYGMEYKDHEGYTHDWVTLLPAVKLAYNTSQHSTTGKSPSLVEKGWNPLLPVDHLKENILNIYPTAKDFHDMWKRSCDTAARCIAEEKEYKKQRENAVEVKLTEEFSSKHPVFPVSLVKACFQTEEDKLPSRKKNSTPPEIVEVEDSTFPVKKIINARKIRPNGKDQRQYLVRFKGQTAYKDKWLAEEAIPDGNLHIGRFRSSRRSEQSHLL</sequence>
<dbReference type="InterPro" id="IPR012337">
    <property type="entry name" value="RNaseH-like_sf"/>
</dbReference>
<dbReference type="EMBL" id="AVOT02032838">
    <property type="protein sequence ID" value="MBW0526667.1"/>
    <property type="molecule type" value="Genomic_DNA"/>
</dbReference>
<accession>A0A9Q3EZ14</accession>
<reference evidence="3" key="1">
    <citation type="submission" date="2021-03" db="EMBL/GenBank/DDBJ databases">
        <title>Draft genome sequence of rust myrtle Austropuccinia psidii MF-1, a brazilian biotype.</title>
        <authorList>
            <person name="Quecine M.C."/>
            <person name="Pachon D.M.R."/>
            <person name="Bonatelli M.L."/>
            <person name="Correr F.H."/>
            <person name="Franceschini L.M."/>
            <person name="Leite T.F."/>
            <person name="Margarido G.R.A."/>
            <person name="Almeida C.A."/>
            <person name="Ferrarezi J.A."/>
            <person name="Labate C.A."/>
        </authorList>
    </citation>
    <scope>NUCLEOTIDE SEQUENCE</scope>
    <source>
        <strain evidence="3">MF-1</strain>
    </source>
</reference>
<dbReference type="Proteomes" id="UP000765509">
    <property type="component" value="Unassembled WGS sequence"/>
</dbReference>
<dbReference type="Gene3D" id="3.30.420.10">
    <property type="entry name" value="Ribonuclease H-like superfamily/Ribonuclease H"/>
    <property type="match status" value="1"/>
</dbReference>
<dbReference type="Pfam" id="PF17921">
    <property type="entry name" value="Integrase_H2C2"/>
    <property type="match status" value="1"/>
</dbReference>
<dbReference type="InterPro" id="IPR036397">
    <property type="entry name" value="RNaseH_sf"/>
</dbReference>
<dbReference type="Gene3D" id="1.10.340.70">
    <property type="match status" value="1"/>
</dbReference>
<keyword evidence="1" id="KW-0694">RNA-binding</keyword>
<name>A0A9Q3EZ14_9BASI</name>
<dbReference type="OrthoDB" id="2595244at2759"/>
<dbReference type="InterPro" id="IPR050951">
    <property type="entry name" value="Retrovirus_Pol_polyprotein"/>
</dbReference>
<dbReference type="GO" id="GO:0015074">
    <property type="term" value="P:DNA integration"/>
    <property type="evidence" value="ECO:0007669"/>
    <property type="project" value="InterPro"/>
</dbReference>
<dbReference type="GO" id="GO:0003723">
    <property type="term" value="F:RNA binding"/>
    <property type="evidence" value="ECO:0007669"/>
    <property type="project" value="UniProtKB-KW"/>
</dbReference>
<dbReference type="PROSITE" id="PS50994">
    <property type="entry name" value="INTEGRASE"/>
    <property type="match status" value="1"/>
</dbReference>
<evidence type="ECO:0000256" key="1">
    <source>
        <dbReference type="ARBA" id="ARBA00022884"/>
    </source>
</evidence>
<evidence type="ECO:0000259" key="2">
    <source>
        <dbReference type="PROSITE" id="PS50994"/>
    </source>
</evidence>
<gene>
    <name evidence="3" type="ORF">O181_066382</name>
</gene>
<dbReference type="InterPro" id="IPR001584">
    <property type="entry name" value="Integrase_cat-core"/>
</dbReference>
<dbReference type="PANTHER" id="PTHR37984">
    <property type="entry name" value="PROTEIN CBG26694"/>
    <property type="match status" value="1"/>
</dbReference>
<dbReference type="GO" id="GO:0005634">
    <property type="term" value="C:nucleus"/>
    <property type="evidence" value="ECO:0007669"/>
    <property type="project" value="UniProtKB-ARBA"/>
</dbReference>